<evidence type="ECO:0000313" key="3">
    <source>
        <dbReference type="EMBL" id="KKN28943.1"/>
    </source>
</evidence>
<reference evidence="3" key="1">
    <citation type="journal article" date="2015" name="Nature">
        <title>Complex archaea that bridge the gap between prokaryotes and eukaryotes.</title>
        <authorList>
            <person name="Spang A."/>
            <person name="Saw J.H."/>
            <person name="Jorgensen S.L."/>
            <person name="Zaremba-Niedzwiedzka K."/>
            <person name="Martijn J."/>
            <person name="Lind A.E."/>
            <person name="van Eijk R."/>
            <person name="Schleper C."/>
            <person name="Guy L."/>
            <person name="Ettema T.J."/>
        </authorList>
    </citation>
    <scope>NUCLEOTIDE SEQUENCE</scope>
</reference>
<dbReference type="PROSITE" id="PS51677">
    <property type="entry name" value="NODB"/>
    <property type="match status" value="1"/>
</dbReference>
<dbReference type="AlphaFoldDB" id="A0A0F9SHX3"/>
<dbReference type="InterPro" id="IPR002509">
    <property type="entry name" value="NODB_dom"/>
</dbReference>
<sequence length="269" mass="30322">MSNQYRQWQPTLLIKATAVLHVIVLLIWLVMPEKWPWLLAIIIANHILITAIGLWPRSHALGPNWTQLPPAARIRNEIALTIDDGPDPLVTPLVLDLLDHYGIKATFFCIAEKAELYPALCRDIVQRGHNVENHSQQHRHYFSLLGYTGIKNEIQKAQDTLTNITGQRPLFFRAPAGLRNPFLDPVLTHLELKLATWSVRGFDTRINNAKRVETKLLAGLKAGAILLMHDGNAARTSHGTPIIIDVLPNLFNAAKTHNLHFVTLRQAQM</sequence>
<accession>A0A0F9SHX3</accession>
<dbReference type="EMBL" id="LAZR01002523">
    <property type="protein sequence ID" value="KKN28943.1"/>
    <property type="molecule type" value="Genomic_DNA"/>
</dbReference>
<feature type="transmembrane region" description="Helical" evidence="1">
    <location>
        <begin position="12"/>
        <end position="31"/>
    </location>
</feature>
<feature type="transmembrane region" description="Helical" evidence="1">
    <location>
        <begin position="37"/>
        <end position="55"/>
    </location>
</feature>
<keyword evidence="1" id="KW-0812">Transmembrane</keyword>
<dbReference type="GO" id="GO:0005975">
    <property type="term" value="P:carbohydrate metabolic process"/>
    <property type="evidence" value="ECO:0007669"/>
    <property type="project" value="InterPro"/>
</dbReference>
<feature type="domain" description="NodB homology" evidence="2">
    <location>
        <begin position="76"/>
        <end position="262"/>
    </location>
</feature>
<protein>
    <recommendedName>
        <fullName evidence="2">NodB homology domain-containing protein</fullName>
    </recommendedName>
</protein>
<proteinExistence type="predicted"/>
<dbReference type="Pfam" id="PF01522">
    <property type="entry name" value="Polysacc_deac_1"/>
    <property type="match status" value="1"/>
</dbReference>
<dbReference type="InterPro" id="IPR050248">
    <property type="entry name" value="Polysacc_deacetylase_ArnD"/>
</dbReference>
<name>A0A0F9SHX3_9ZZZZ</name>
<evidence type="ECO:0000259" key="2">
    <source>
        <dbReference type="PROSITE" id="PS51677"/>
    </source>
</evidence>
<dbReference type="CDD" id="cd10917">
    <property type="entry name" value="CE4_NodB_like_6s_7s"/>
    <property type="match status" value="1"/>
</dbReference>
<gene>
    <name evidence="3" type="ORF">LCGC14_0849140</name>
</gene>
<organism evidence="3">
    <name type="scientific">marine sediment metagenome</name>
    <dbReference type="NCBI Taxonomy" id="412755"/>
    <lineage>
        <taxon>unclassified sequences</taxon>
        <taxon>metagenomes</taxon>
        <taxon>ecological metagenomes</taxon>
    </lineage>
</organism>
<keyword evidence="1" id="KW-0472">Membrane</keyword>
<dbReference type="PANTHER" id="PTHR10587">
    <property type="entry name" value="GLYCOSYL TRANSFERASE-RELATED"/>
    <property type="match status" value="1"/>
</dbReference>
<dbReference type="GO" id="GO:0016810">
    <property type="term" value="F:hydrolase activity, acting on carbon-nitrogen (but not peptide) bonds"/>
    <property type="evidence" value="ECO:0007669"/>
    <property type="project" value="InterPro"/>
</dbReference>
<keyword evidence="1" id="KW-1133">Transmembrane helix</keyword>
<comment type="caution">
    <text evidence="3">The sequence shown here is derived from an EMBL/GenBank/DDBJ whole genome shotgun (WGS) entry which is preliminary data.</text>
</comment>
<dbReference type="SUPFAM" id="SSF88713">
    <property type="entry name" value="Glycoside hydrolase/deacetylase"/>
    <property type="match status" value="1"/>
</dbReference>
<dbReference type="InterPro" id="IPR011330">
    <property type="entry name" value="Glyco_hydro/deAcase_b/a-brl"/>
</dbReference>
<evidence type="ECO:0000256" key="1">
    <source>
        <dbReference type="SAM" id="Phobius"/>
    </source>
</evidence>
<dbReference type="Gene3D" id="3.20.20.370">
    <property type="entry name" value="Glycoside hydrolase/deacetylase"/>
    <property type="match status" value="1"/>
</dbReference>